<feature type="transmembrane region" description="Helical" evidence="10">
    <location>
        <begin position="51"/>
        <end position="69"/>
    </location>
</feature>
<evidence type="ECO:0000256" key="3">
    <source>
        <dbReference type="ARBA" id="ARBA00022475"/>
    </source>
</evidence>
<feature type="transmembrane region" description="Helical" evidence="10">
    <location>
        <begin position="334"/>
        <end position="360"/>
    </location>
</feature>
<comment type="caution">
    <text evidence="11">The sequence shown here is derived from an EMBL/GenBank/DDBJ whole genome shotgun (WGS) entry which is preliminary data.</text>
</comment>
<dbReference type="PANTHER" id="PTHR42865:SF1">
    <property type="entry name" value="AEROBIC C4-DICARBOXYLATE TRANSPORT PROTEIN"/>
    <property type="match status" value="1"/>
</dbReference>
<feature type="transmembrane region" description="Helical" evidence="10">
    <location>
        <begin position="81"/>
        <end position="103"/>
    </location>
</feature>
<dbReference type="PROSITE" id="PS00713">
    <property type="entry name" value="NA_DICARBOXYL_SYMP_1"/>
    <property type="match status" value="1"/>
</dbReference>
<dbReference type="EMBL" id="LDWR01000016">
    <property type="protein sequence ID" value="KML59756.1"/>
    <property type="molecule type" value="Genomic_DNA"/>
</dbReference>
<dbReference type="GO" id="GO:0015138">
    <property type="term" value="F:fumarate transmembrane transporter activity"/>
    <property type="evidence" value="ECO:0007669"/>
    <property type="project" value="TreeGrafter"/>
</dbReference>
<feature type="transmembrane region" description="Helical" evidence="10">
    <location>
        <begin position="145"/>
        <end position="171"/>
    </location>
</feature>
<evidence type="ECO:0000256" key="9">
    <source>
        <dbReference type="SAM" id="MobiDB-lite"/>
    </source>
</evidence>
<feature type="transmembrane region" description="Helical" evidence="10">
    <location>
        <begin position="192"/>
        <end position="217"/>
    </location>
</feature>
<evidence type="ECO:0000256" key="7">
    <source>
        <dbReference type="ARBA" id="ARBA00023136"/>
    </source>
</evidence>
<dbReference type="AlphaFoldDB" id="A0A0J5X5G1"/>
<dbReference type="InterPro" id="IPR036458">
    <property type="entry name" value="Na:dicarbo_symporter_sf"/>
</dbReference>
<keyword evidence="6 10" id="KW-1133">Transmembrane helix</keyword>
<feature type="region of interest" description="Disordered" evidence="9">
    <location>
        <begin position="435"/>
        <end position="455"/>
    </location>
</feature>
<keyword evidence="2" id="KW-0813">Transport</keyword>
<dbReference type="FunFam" id="1.10.3860.10:FF:000001">
    <property type="entry name" value="C4-dicarboxylate transport protein"/>
    <property type="match status" value="1"/>
</dbReference>
<dbReference type="InterPro" id="IPR018107">
    <property type="entry name" value="Na-dicarboxylate_symporter_CS"/>
</dbReference>
<dbReference type="GO" id="GO:0070778">
    <property type="term" value="P:L-aspartate transmembrane transport"/>
    <property type="evidence" value="ECO:0007669"/>
    <property type="project" value="TreeGrafter"/>
</dbReference>
<feature type="compositionally biased region" description="Low complexity" evidence="9">
    <location>
        <begin position="437"/>
        <end position="448"/>
    </location>
</feature>
<dbReference type="GO" id="GO:0015141">
    <property type="term" value="F:succinate transmembrane transporter activity"/>
    <property type="evidence" value="ECO:0007669"/>
    <property type="project" value="TreeGrafter"/>
</dbReference>
<keyword evidence="3" id="KW-1003">Cell membrane</keyword>
<keyword evidence="5" id="KW-0769">Symport</keyword>
<evidence type="ECO:0000256" key="10">
    <source>
        <dbReference type="SAM" id="Phobius"/>
    </source>
</evidence>
<comment type="function">
    <text evidence="8">Responsible for the transport of dicarboxylates such as succinate, fumarate, and malate from the periplasm across the membrane.</text>
</comment>
<keyword evidence="7 10" id="KW-0472">Membrane</keyword>
<evidence type="ECO:0000256" key="5">
    <source>
        <dbReference type="ARBA" id="ARBA00022847"/>
    </source>
</evidence>
<evidence type="ECO:0000256" key="6">
    <source>
        <dbReference type="ARBA" id="ARBA00022989"/>
    </source>
</evidence>
<proteinExistence type="predicted"/>
<feature type="transmembrane region" description="Helical" evidence="10">
    <location>
        <begin position="12"/>
        <end position="31"/>
    </location>
</feature>
<dbReference type="Proteomes" id="UP000036338">
    <property type="component" value="Unassembled WGS sequence"/>
</dbReference>
<protein>
    <submittedName>
        <fullName evidence="11">C4-dicarboxylate transporter</fullName>
    </submittedName>
</protein>
<evidence type="ECO:0000256" key="1">
    <source>
        <dbReference type="ARBA" id="ARBA00004651"/>
    </source>
</evidence>
<evidence type="ECO:0000313" key="11">
    <source>
        <dbReference type="EMBL" id="KML59756.1"/>
    </source>
</evidence>
<evidence type="ECO:0000256" key="4">
    <source>
        <dbReference type="ARBA" id="ARBA00022692"/>
    </source>
</evidence>
<reference evidence="11 12" key="1">
    <citation type="submission" date="2015-05" db="EMBL/GenBank/DDBJ databases">
        <title>Draft genome of Burkholderia cepacia LK29.</title>
        <authorList>
            <person name="Chan X.Y."/>
        </authorList>
    </citation>
    <scope>NUCLEOTIDE SEQUENCE [LARGE SCALE GENOMIC DNA]</scope>
    <source>
        <strain evidence="11 12">LK29</strain>
    </source>
</reference>
<gene>
    <name evidence="11" type="ORF">VL15_09760</name>
</gene>
<dbReference type="GO" id="GO:0015366">
    <property type="term" value="F:malate:proton symporter activity"/>
    <property type="evidence" value="ECO:0007669"/>
    <property type="project" value="TreeGrafter"/>
</dbReference>
<name>A0A0J5X5G1_BURCE</name>
<dbReference type="RefSeq" id="WP_048245270.1">
    <property type="nucleotide sequence ID" value="NZ_LDWR01000016.1"/>
</dbReference>
<evidence type="ECO:0000313" key="12">
    <source>
        <dbReference type="Proteomes" id="UP000036338"/>
    </source>
</evidence>
<feature type="transmembrane region" description="Helical" evidence="10">
    <location>
        <begin position="223"/>
        <end position="244"/>
    </location>
</feature>
<dbReference type="GO" id="GO:0005886">
    <property type="term" value="C:plasma membrane"/>
    <property type="evidence" value="ECO:0007669"/>
    <property type="project" value="UniProtKB-SubCell"/>
</dbReference>
<accession>A0A0J5X5G1</accession>
<evidence type="ECO:0000256" key="8">
    <source>
        <dbReference type="ARBA" id="ARBA00053346"/>
    </source>
</evidence>
<sequence>MLASRIRRTLSKLYVQVLIGIVAGILVGHFYPDIGSQLKPLGDLFIKLIRMLLAPIIFASVVVGIARMTDLHEAGRVGVKAVLYFEAASTVALVVGMVVVNVIKPGSGMNADPSRIDSAAIASYTHAAQHHGALDFLMSIVPGSVVGAFATGEILPIIFFSVIFAIALAKLGPRTAPLVDMLDMFLQGMFGVVRIVMYVAPAGAFGGMAFTIAKYGIGTLAQFGQLMLCLYLTSILFVTVALGLVMRVCGLSLWKYLRYIRDEILITLGTASTEAVLPQMLLKLERMGCSRPVVGMVLPTGYTFNADGTAIYLTMASLFIAQAFNIHLSIWDQLLLLGVLLLTSKGSAGVAGAGFVALAATLSTMHQVPVSGLVLLLGVDRFLNEARAVTNLIGNGVATVVVARWEGALDMDKARAVLDRRAGSDVIVASGHDAGLPASERSAPASAPGMQSNFR</sequence>
<dbReference type="PRINTS" id="PR00173">
    <property type="entry name" value="EDTRNSPORT"/>
</dbReference>
<keyword evidence="4 10" id="KW-0812">Transmembrane</keyword>
<comment type="subcellular location">
    <subcellularLocation>
        <location evidence="1">Cell membrane</location>
        <topology evidence="1">Multi-pass membrane protein</topology>
    </subcellularLocation>
</comment>
<dbReference type="Gene3D" id="1.10.3860.10">
    <property type="entry name" value="Sodium:dicarboxylate symporter"/>
    <property type="match status" value="1"/>
</dbReference>
<dbReference type="InterPro" id="IPR001991">
    <property type="entry name" value="Na-dicarboxylate_symporter"/>
</dbReference>
<dbReference type="Pfam" id="PF00375">
    <property type="entry name" value="SDF"/>
    <property type="match status" value="1"/>
</dbReference>
<dbReference type="PATRIC" id="fig|292.27.peg.1600"/>
<dbReference type="PANTHER" id="PTHR42865">
    <property type="entry name" value="PROTON/GLUTAMATE-ASPARTATE SYMPORTER"/>
    <property type="match status" value="1"/>
</dbReference>
<organism evidence="11 12">
    <name type="scientific">Burkholderia cepacia</name>
    <name type="common">Pseudomonas cepacia</name>
    <dbReference type="NCBI Taxonomy" id="292"/>
    <lineage>
        <taxon>Bacteria</taxon>
        <taxon>Pseudomonadati</taxon>
        <taxon>Pseudomonadota</taxon>
        <taxon>Betaproteobacteria</taxon>
        <taxon>Burkholderiales</taxon>
        <taxon>Burkholderiaceae</taxon>
        <taxon>Burkholderia</taxon>
        <taxon>Burkholderia cepacia complex</taxon>
    </lineage>
</organism>
<feature type="transmembrane region" description="Helical" evidence="10">
    <location>
        <begin position="302"/>
        <end position="322"/>
    </location>
</feature>
<dbReference type="SUPFAM" id="SSF118215">
    <property type="entry name" value="Proton glutamate symport protein"/>
    <property type="match status" value="1"/>
</dbReference>
<dbReference type="NCBIfam" id="NF002461">
    <property type="entry name" value="PRK01663.1"/>
    <property type="match status" value="1"/>
</dbReference>
<evidence type="ECO:0000256" key="2">
    <source>
        <dbReference type="ARBA" id="ARBA00022448"/>
    </source>
</evidence>